<dbReference type="Pfam" id="PF13560">
    <property type="entry name" value="HTH_31"/>
    <property type="match status" value="1"/>
</dbReference>
<dbReference type="Proteomes" id="UP000243799">
    <property type="component" value="Unassembled WGS sequence"/>
</dbReference>
<name>A0A1I0VHC9_9PSEU</name>
<organism evidence="2 3">
    <name type="scientific">Amycolatopsis marina</name>
    <dbReference type="NCBI Taxonomy" id="490629"/>
    <lineage>
        <taxon>Bacteria</taxon>
        <taxon>Bacillati</taxon>
        <taxon>Actinomycetota</taxon>
        <taxon>Actinomycetes</taxon>
        <taxon>Pseudonocardiales</taxon>
        <taxon>Pseudonocardiaceae</taxon>
        <taxon>Amycolatopsis</taxon>
    </lineage>
</organism>
<dbReference type="EMBL" id="FOKG01000001">
    <property type="protein sequence ID" value="SFA75340.1"/>
    <property type="molecule type" value="Genomic_DNA"/>
</dbReference>
<dbReference type="InterPro" id="IPR001387">
    <property type="entry name" value="Cro/C1-type_HTH"/>
</dbReference>
<reference evidence="3" key="1">
    <citation type="submission" date="2016-10" db="EMBL/GenBank/DDBJ databases">
        <authorList>
            <person name="Varghese N."/>
            <person name="Submissions S."/>
        </authorList>
    </citation>
    <scope>NUCLEOTIDE SEQUENCE [LARGE SCALE GENOMIC DNA]</scope>
    <source>
        <strain evidence="3">CGMCC 4.3568</strain>
    </source>
</reference>
<evidence type="ECO:0000313" key="2">
    <source>
        <dbReference type="EMBL" id="SFA75340.1"/>
    </source>
</evidence>
<keyword evidence="3" id="KW-1185">Reference proteome</keyword>
<dbReference type="GO" id="GO:0003677">
    <property type="term" value="F:DNA binding"/>
    <property type="evidence" value="ECO:0007669"/>
    <property type="project" value="InterPro"/>
</dbReference>
<accession>A0A1I0VHC9</accession>
<dbReference type="SUPFAM" id="SSF47413">
    <property type="entry name" value="lambda repressor-like DNA-binding domains"/>
    <property type="match status" value="1"/>
</dbReference>
<protein>
    <submittedName>
        <fullName evidence="2">Helix-turn-helix domain-containing protein</fullName>
    </submittedName>
</protein>
<dbReference type="Pfam" id="PF19054">
    <property type="entry name" value="DUF5753"/>
    <property type="match status" value="1"/>
</dbReference>
<feature type="domain" description="HTH cro/C1-type" evidence="1">
    <location>
        <begin position="18"/>
        <end position="72"/>
    </location>
</feature>
<dbReference type="AlphaFoldDB" id="A0A1I0VHC9"/>
<proteinExistence type="predicted"/>
<dbReference type="Gene3D" id="1.10.260.40">
    <property type="entry name" value="lambda repressor-like DNA-binding domains"/>
    <property type="match status" value="1"/>
</dbReference>
<dbReference type="STRING" id="490629.SAMN05216266_101229"/>
<gene>
    <name evidence="2" type="ORF">SAMN05216266_101229</name>
</gene>
<dbReference type="OrthoDB" id="3436002at2"/>
<evidence type="ECO:0000259" key="1">
    <source>
        <dbReference type="PROSITE" id="PS50943"/>
    </source>
</evidence>
<evidence type="ECO:0000313" key="3">
    <source>
        <dbReference type="Proteomes" id="UP000243799"/>
    </source>
</evidence>
<dbReference type="RefSeq" id="WP_091668111.1">
    <property type="nucleotide sequence ID" value="NZ_FOKG01000001.1"/>
</dbReference>
<dbReference type="PROSITE" id="PS50943">
    <property type="entry name" value="HTH_CROC1"/>
    <property type="match status" value="1"/>
</dbReference>
<sequence length="253" mass="28242">MPPIQSTSVRSRQVSTELRKLREQAGMTGAEVAHLLGMSPSKISRLETGHRGLESEDVAALLGLYRVPERRRNTILELVRKSDEQGWWQSQRSGLPDWRAFLDFEARATRIQNYELALVPGLLQTAEYATAVIRGINPTMTDAELNGLVRSRMARRGLLRRQDVQYLSVLDESVLHRVVPLRAGVHPGLRGPFLLLEFSGEPSIVFVENHGVTLYLEEKDDLASYRTALSTILAEALGTTDSLELIADLSCKP</sequence>
<dbReference type="InterPro" id="IPR010982">
    <property type="entry name" value="Lambda_DNA-bd_dom_sf"/>
</dbReference>
<dbReference type="CDD" id="cd00093">
    <property type="entry name" value="HTH_XRE"/>
    <property type="match status" value="1"/>
</dbReference>
<dbReference type="SMART" id="SM00530">
    <property type="entry name" value="HTH_XRE"/>
    <property type="match status" value="1"/>
</dbReference>
<dbReference type="InterPro" id="IPR043917">
    <property type="entry name" value="DUF5753"/>
</dbReference>